<dbReference type="EMBL" id="CAUYUJ010012113">
    <property type="protein sequence ID" value="CAK0833292.1"/>
    <property type="molecule type" value="Genomic_DNA"/>
</dbReference>
<name>A0ABN9SN68_9DINO</name>
<evidence type="ECO:0000256" key="1">
    <source>
        <dbReference type="SAM" id="Coils"/>
    </source>
</evidence>
<evidence type="ECO:0000313" key="2">
    <source>
        <dbReference type="EMBL" id="CAK0833292.1"/>
    </source>
</evidence>
<evidence type="ECO:0000313" key="3">
    <source>
        <dbReference type="EMBL" id="CAK0833293.1"/>
    </source>
</evidence>
<organism evidence="3 4">
    <name type="scientific">Prorocentrum cordatum</name>
    <dbReference type="NCBI Taxonomy" id="2364126"/>
    <lineage>
        <taxon>Eukaryota</taxon>
        <taxon>Sar</taxon>
        <taxon>Alveolata</taxon>
        <taxon>Dinophyceae</taxon>
        <taxon>Prorocentrales</taxon>
        <taxon>Prorocentraceae</taxon>
        <taxon>Prorocentrum</taxon>
    </lineage>
</organism>
<gene>
    <name evidence="2" type="ORF">PCOR1329_LOCUS31029</name>
    <name evidence="3" type="ORF">PCOR1329_LOCUS31030</name>
</gene>
<comment type="caution">
    <text evidence="3">The sequence shown here is derived from an EMBL/GenBank/DDBJ whole genome shotgun (WGS) entry which is preliminary data.</text>
</comment>
<evidence type="ECO:0000313" key="4">
    <source>
        <dbReference type="Proteomes" id="UP001189429"/>
    </source>
</evidence>
<protein>
    <submittedName>
        <fullName evidence="3">Uncharacterized protein</fullName>
    </submittedName>
</protein>
<dbReference type="EMBL" id="CAUYUJ010012113">
    <property type="protein sequence ID" value="CAK0833293.1"/>
    <property type="molecule type" value="Genomic_DNA"/>
</dbReference>
<dbReference type="Proteomes" id="UP001189429">
    <property type="component" value="Unassembled WGS sequence"/>
</dbReference>
<keyword evidence="1" id="KW-0175">Coiled coil</keyword>
<sequence>MSAGSMPTLVEATALATLPEQPTCVTPMEFTCCTCRQKKPWDQRSNVRGENPITEISQQLRCKPCAAFKKRVERITSNNESLQTVLTDMGEADRVTFFQENNGLMGDDLKKKLQASAMMLMVKKSSMEFKADGGFVKVRDLWDDVKSGKRKKADVEILITHSHGFFSPEYQCDMVWEPRYNMSMSQGSSSQNEKRISMATETFTKKAKRIKAEAPDAEAAPRVKPQKSTAPVIGRGQKNELTKASPKLGEMAVKMAAAVLEAKAEGLVAKKALDKADAASKELDQTKQRVDELLTAGVGEKTEVAQCLTKAKQLLTESTKLHAKIMSDLEELQPDEQGDES</sequence>
<keyword evidence="4" id="KW-1185">Reference proteome</keyword>
<reference evidence="3" key="1">
    <citation type="submission" date="2023-10" db="EMBL/GenBank/DDBJ databases">
        <authorList>
            <person name="Chen Y."/>
            <person name="Shah S."/>
            <person name="Dougan E. K."/>
            <person name="Thang M."/>
            <person name="Chan C."/>
        </authorList>
    </citation>
    <scope>NUCLEOTIDE SEQUENCE [LARGE SCALE GENOMIC DNA]</scope>
</reference>
<proteinExistence type="predicted"/>
<feature type="coiled-coil region" evidence="1">
    <location>
        <begin position="269"/>
        <end position="296"/>
    </location>
</feature>
<accession>A0ABN9SN68</accession>